<dbReference type="Pfam" id="PF01844">
    <property type="entry name" value="HNH"/>
    <property type="match status" value="1"/>
</dbReference>
<dbReference type="Proteomes" id="UP000011607">
    <property type="component" value="Unassembled WGS sequence"/>
</dbReference>
<dbReference type="EMBL" id="AOMA01000141">
    <property type="protein sequence ID" value="EMA33863.1"/>
    <property type="molecule type" value="Genomic_DNA"/>
</dbReference>
<evidence type="ECO:0000259" key="1">
    <source>
        <dbReference type="SMART" id="SM00507"/>
    </source>
</evidence>
<dbReference type="STRING" id="1227454.C446_13759"/>
<dbReference type="CDD" id="cd00085">
    <property type="entry name" value="HNHc"/>
    <property type="match status" value="1"/>
</dbReference>
<dbReference type="InterPro" id="IPR003615">
    <property type="entry name" value="HNH_nuc"/>
</dbReference>
<keyword evidence="2" id="KW-0255">Endonuclease</keyword>
<keyword evidence="2" id="KW-0540">Nuclease</keyword>
<feature type="domain" description="HNH nuclease" evidence="1">
    <location>
        <begin position="266"/>
        <end position="324"/>
    </location>
</feature>
<dbReference type="InterPro" id="IPR041025">
    <property type="entry name" value="HNH_repeat"/>
</dbReference>
<reference evidence="2 3" key="1">
    <citation type="journal article" date="2014" name="PLoS Genet.">
        <title>Phylogenetically driven sequencing of extremely halophilic archaea reveals strategies for static and dynamic osmo-response.</title>
        <authorList>
            <person name="Becker E.A."/>
            <person name="Seitzer P.M."/>
            <person name="Tritt A."/>
            <person name="Larsen D."/>
            <person name="Krusor M."/>
            <person name="Yao A.I."/>
            <person name="Wu D."/>
            <person name="Madern D."/>
            <person name="Eisen J.A."/>
            <person name="Darling A.E."/>
            <person name="Facciotti M.T."/>
        </authorList>
    </citation>
    <scope>NUCLEOTIDE SEQUENCE [LARGE SCALE GENOMIC DNA]</scope>
    <source>
        <strain evidence="2 3">JCM 10879</strain>
    </source>
</reference>
<keyword evidence="2" id="KW-0378">Hydrolase</keyword>
<dbReference type="GO" id="GO:0004519">
    <property type="term" value="F:endonuclease activity"/>
    <property type="evidence" value="ECO:0007669"/>
    <property type="project" value="UniProtKB-KW"/>
</dbReference>
<comment type="caution">
    <text evidence="2">The sequence shown here is derived from an EMBL/GenBank/DDBJ whole genome shotgun (WGS) entry which is preliminary data.</text>
</comment>
<accession>M0LLA3</accession>
<gene>
    <name evidence="2" type="ORF">C446_13759</name>
</gene>
<evidence type="ECO:0000313" key="3">
    <source>
        <dbReference type="Proteomes" id="UP000011607"/>
    </source>
</evidence>
<dbReference type="Gene3D" id="1.10.30.50">
    <property type="match status" value="1"/>
</dbReference>
<dbReference type="GO" id="GO:0008270">
    <property type="term" value="F:zinc ion binding"/>
    <property type="evidence" value="ECO:0007669"/>
    <property type="project" value="InterPro"/>
</dbReference>
<dbReference type="eggNOG" id="arCOG03898">
    <property type="taxonomic scope" value="Archaea"/>
</dbReference>
<dbReference type="SMART" id="SM00507">
    <property type="entry name" value="HNHc"/>
    <property type="match status" value="1"/>
</dbReference>
<name>M0LLA3_9EURY</name>
<dbReference type="GO" id="GO:0003676">
    <property type="term" value="F:nucleic acid binding"/>
    <property type="evidence" value="ECO:0007669"/>
    <property type="project" value="InterPro"/>
</dbReference>
<proteinExistence type="predicted"/>
<keyword evidence="3" id="KW-1185">Reference proteome</keyword>
<dbReference type="Pfam" id="PF18780">
    <property type="entry name" value="HNH_repeat"/>
    <property type="match status" value="4"/>
</dbReference>
<sequence>MVGVSKTISREDLLEAIDELADEVDGTPTRSQMDADGRYASNLYYQHFENWNDALREAGYEPNHTGNTQSSITKADLLDELQRLAAELERTPRRKDMNSDAGNYSSQPYYNHFDGWNDALEQAGLGTNHEYVSDEELIRELQRAADAFGRSPTFEEFDEWSDHAPSTYAKRFGSWLEAREQAGLEGDETRHGARYDRDELLEHLRDLGDRLGRPPTKKEIGELDGPSTQPYYRVFGTVRNGLEAAGFELHESDREWPDDYPDDWLDRREEVRERDGYQCVDCRMDNDEHNEVYGQDLHVHHIPDAGGDPDALENLVTLCNACHKKWDRTSNDPRGQ</sequence>
<dbReference type="InterPro" id="IPR002711">
    <property type="entry name" value="HNH"/>
</dbReference>
<protein>
    <submittedName>
        <fullName evidence="2">HNH endonuclease</fullName>
    </submittedName>
</protein>
<evidence type="ECO:0000313" key="2">
    <source>
        <dbReference type="EMBL" id="EMA33863.1"/>
    </source>
</evidence>
<dbReference type="AlphaFoldDB" id="M0LLA3"/>
<organism evidence="2 3">
    <name type="scientific">Halobiforma nitratireducens JCM 10879</name>
    <dbReference type="NCBI Taxonomy" id="1227454"/>
    <lineage>
        <taxon>Archaea</taxon>
        <taxon>Methanobacteriati</taxon>
        <taxon>Methanobacteriota</taxon>
        <taxon>Stenosarchaea group</taxon>
        <taxon>Halobacteria</taxon>
        <taxon>Halobacteriales</taxon>
        <taxon>Natrialbaceae</taxon>
        <taxon>Halobiforma</taxon>
    </lineage>
</organism>